<sequence>MKKNNTSFWILPILVVLIAACTTTKAEKVEEASENVQNAQNELDRANENYAKEIAVYRLSVESDLRENKLKIAKLQDQKTFLKEGVLAVRNEKIVAMRKRNDELELRMRKYRGDNAEDLKEFRHKFDSDLRELEKSLKDFGEDAIR</sequence>
<accession>A0A556MQ17</accession>
<dbReference type="PROSITE" id="PS51257">
    <property type="entry name" value="PROKAR_LIPOPROTEIN"/>
    <property type="match status" value="1"/>
</dbReference>
<dbReference type="Proteomes" id="UP000316008">
    <property type="component" value="Unassembled WGS sequence"/>
</dbReference>
<protein>
    <submittedName>
        <fullName evidence="3">Peptidase M23</fullName>
    </submittedName>
</protein>
<feature type="chain" id="PRO_5021870952" evidence="2">
    <location>
        <begin position="27"/>
        <end position="146"/>
    </location>
</feature>
<evidence type="ECO:0000256" key="2">
    <source>
        <dbReference type="SAM" id="SignalP"/>
    </source>
</evidence>
<dbReference type="EMBL" id="VLPL01000006">
    <property type="protein sequence ID" value="TSJ42047.1"/>
    <property type="molecule type" value="Genomic_DNA"/>
</dbReference>
<feature type="coiled-coil region" evidence="1">
    <location>
        <begin position="94"/>
        <end position="121"/>
    </location>
</feature>
<reference evidence="3 4" key="1">
    <citation type="submission" date="2019-07" db="EMBL/GenBank/DDBJ databases">
        <authorList>
            <person name="Huq M.A."/>
        </authorList>
    </citation>
    <scope>NUCLEOTIDE SEQUENCE [LARGE SCALE GENOMIC DNA]</scope>
    <source>
        <strain evidence="3 4">MAH-3</strain>
    </source>
</reference>
<feature type="signal peptide" evidence="2">
    <location>
        <begin position="1"/>
        <end position="26"/>
    </location>
</feature>
<evidence type="ECO:0000313" key="3">
    <source>
        <dbReference type="EMBL" id="TSJ42047.1"/>
    </source>
</evidence>
<keyword evidence="4" id="KW-1185">Reference proteome</keyword>
<dbReference type="AlphaFoldDB" id="A0A556MQ17"/>
<keyword evidence="2" id="KW-0732">Signal</keyword>
<keyword evidence="1" id="KW-0175">Coiled coil</keyword>
<dbReference type="RefSeq" id="WP_144333678.1">
    <property type="nucleotide sequence ID" value="NZ_VLPL01000006.1"/>
</dbReference>
<comment type="caution">
    <text evidence="3">The sequence shown here is derived from an EMBL/GenBank/DDBJ whole genome shotgun (WGS) entry which is preliminary data.</text>
</comment>
<feature type="coiled-coil region" evidence="1">
    <location>
        <begin position="22"/>
        <end position="56"/>
    </location>
</feature>
<evidence type="ECO:0000313" key="4">
    <source>
        <dbReference type="Proteomes" id="UP000316008"/>
    </source>
</evidence>
<dbReference type="OrthoDB" id="1122839at2"/>
<gene>
    <name evidence="3" type="ORF">FO442_13235</name>
</gene>
<evidence type="ECO:0000256" key="1">
    <source>
        <dbReference type="SAM" id="Coils"/>
    </source>
</evidence>
<proteinExistence type="predicted"/>
<name>A0A556MQ17_9FLAO</name>
<organism evidence="3 4">
    <name type="scientific">Fluviicola chungangensis</name>
    <dbReference type="NCBI Taxonomy" id="2597671"/>
    <lineage>
        <taxon>Bacteria</taxon>
        <taxon>Pseudomonadati</taxon>
        <taxon>Bacteroidota</taxon>
        <taxon>Flavobacteriia</taxon>
        <taxon>Flavobacteriales</taxon>
        <taxon>Crocinitomicaceae</taxon>
        <taxon>Fluviicola</taxon>
    </lineage>
</organism>